<evidence type="ECO:0000256" key="2">
    <source>
        <dbReference type="ARBA" id="ARBA00008610"/>
    </source>
</evidence>
<keyword evidence="3" id="KW-1003">Cell membrane</keyword>
<dbReference type="RefSeq" id="WP_073020835.1">
    <property type="nucleotide sequence ID" value="NZ_FQXU01000009.1"/>
</dbReference>
<dbReference type="Gene3D" id="3.40.50.2300">
    <property type="match status" value="2"/>
</dbReference>
<sequence>MKNRRLSYFIIIILISSNLCSCNIIENTFLRKTTKIGFLSDKGVFKENNFNEQSYKGVLEAVQDFNIKSVSVENDSKEAIEKNLRKLANKSDLIIVTGEDMNVALNKISKDFSDKIFAIIDGKSDNENVKSVKFKEQEGAFLVGVLAGRLTQSNKVGFIGGDMDDVLERFYTGYAAGVNNVNKIASESLLNGETARYTMDFKDKDKAYNIAKELYKDGCDIIFQAVGEAGEGVFKAAMEENKYVIGVDQDQAEIYKEYSSVIISSMIKRVDKATYEVCKEVATGTFKSGKNYITTLGLKDGYIDIAPSTEQKISKNLMNEINDYKDNIIEEKFIVPEKTIQIKEYLIK</sequence>
<feature type="domain" description="ABC transporter substrate-binding protein PnrA-like" evidence="7">
    <location>
        <begin position="39"/>
        <end position="338"/>
    </location>
</feature>
<comment type="subcellular location">
    <subcellularLocation>
        <location evidence="1">Cell membrane</location>
        <topology evidence="1">Lipid-anchor</topology>
    </subcellularLocation>
</comment>
<accession>A0A1M5ZL86</accession>
<evidence type="ECO:0000256" key="6">
    <source>
        <dbReference type="ARBA" id="ARBA00023288"/>
    </source>
</evidence>
<evidence type="ECO:0000256" key="3">
    <source>
        <dbReference type="ARBA" id="ARBA00022475"/>
    </source>
</evidence>
<evidence type="ECO:0000259" key="7">
    <source>
        <dbReference type="Pfam" id="PF02608"/>
    </source>
</evidence>
<organism evidence="8 9">
    <name type="scientific">Clostridium intestinale DSM 6191</name>
    <dbReference type="NCBI Taxonomy" id="1121320"/>
    <lineage>
        <taxon>Bacteria</taxon>
        <taxon>Bacillati</taxon>
        <taxon>Bacillota</taxon>
        <taxon>Clostridia</taxon>
        <taxon>Eubacteriales</taxon>
        <taxon>Clostridiaceae</taxon>
        <taxon>Clostridium</taxon>
    </lineage>
</organism>
<keyword evidence="4" id="KW-0732">Signal</keyword>
<reference evidence="8 9" key="1">
    <citation type="submission" date="2016-11" db="EMBL/GenBank/DDBJ databases">
        <authorList>
            <person name="Jaros S."/>
            <person name="Januszkiewicz K."/>
            <person name="Wedrychowicz H."/>
        </authorList>
    </citation>
    <scope>NUCLEOTIDE SEQUENCE [LARGE SCALE GENOMIC DNA]</scope>
    <source>
        <strain evidence="8 9">DSM 6191</strain>
    </source>
</reference>
<keyword evidence="6" id="KW-0449">Lipoprotein</keyword>
<name>A0A1M5ZL86_9CLOT</name>
<evidence type="ECO:0000313" key="8">
    <source>
        <dbReference type="EMBL" id="SHI24990.1"/>
    </source>
</evidence>
<evidence type="ECO:0000256" key="4">
    <source>
        <dbReference type="ARBA" id="ARBA00022729"/>
    </source>
</evidence>
<dbReference type="AlphaFoldDB" id="A0A1M5ZL86"/>
<dbReference type="SUPFAM" id="SSF53822">
    <property type="entry name" value="Periplasmic binding protein-like I"/>
    <property type="match status" value="1"/>
</dbReference>
<gene>
    <name evidence="8" type="ORF">SAMN02745941_03098</name>
</gene>
<dbReference type="PANTHER" id="PTHR34296">
    <property type="entry name" value="TRANSCRIPTIONAL ACTIVATOR PROTEIN MED"/>
    <property type="match status" value="1"/>
</dbReference>
<dbReference type="GO" id="GO:0005886">
    <property type="term" value="C:plasma membrane"/>
    <property type="evidence" value="ECO:0007669"/>
    <property type="project" value="UniProtKB-SubCell"/>
</dbReference>
<comment type="similarity">
    <text evidence="2">Belongs to the BMP lipoprotein family.</text>
</comment>
<dbReference type="InterPro" id="IPR028082">
    <property type="entry name" value="Peripla_BP_I"/>
</dbReference>
<protein>
    <submittedName>
        <fullName evidence="8">Nucleoside-binding protein</fullName>
    </submittedName>
</protein>
<evidence type="ECO:0000256" key="1">
    <source>
        <dbReference type="ARBA" id="ARBA00004193"/>
    </source>
</evidence>
<dbReference type="EMBL" id="FQXU01000009">
    <property type="protein sequence ID" value="SHI24990.1"/>
    <property type="molecule type" value="Genomic_DNA"/>
</dbReference>
<dbReference type="InterPro" id="IPR050957">
    <property type="entry name" value="BMP_lipoprotein"/>
</dbReference>
<keyword evidence="5" id="KW-0472">Membrane</keyword>
<dbReference type="PANTHER" id="PTHR34296:SF2">
    <property type="entry name" value="ABC TRANSPORTER GUANOSINE-BINDING PROTEIN NUPN"/>
    <property type="match status" value="1"/>
</dbReference>
<proteinExistence type="inferred from homology"/>
<evidence type="ECO:0000313" key="9">
    <source>
        <dbReference type="Proteomes" id="UP000184241"/>
    </source>
</evidence>
<dbReference type="CDD" id="cd06354">
    <property type="entry name" value="PBP1_PrnA-like"/>
    <property type="match status" value="1"/>
</dbReference>
<dbReference type="Proteomes" id="UP000184241">
    <property type="component" value="Unassembled WGS sequence"/>
</dbReference>
<dbReference type="Pfam" id="PF02608">
    <property type="entry name" value="Bmp"/>
    <property type="match status" value="1"/>
</dbReference>
<dbReference type="InterPro" id="IPR003760">
    <property type="entry name" value="PnrA-like"/>
</dbReference>
<evidence type="ECO:0000256" key="5">
    <source>
        <dbReference type="ARBA" id="ARBA00023136"/>
    </source>
</evidence>